<dbReference type="Proteomes" id="UP001387100">
    <property type="component" value="Unassembled WGS sequence"/>
</dbReference>
<keyword evidence="3" id="KW-0378">Hydrolase</keyword>
<organism evidence="3 4">
    <name type="scientific">Pseudokineococcus basanitobsidens</name>
    <dbReference type="NCBI Taxonomy" id="1926649"/>
    <lineage>
        <taxon>Bacteria</taxon>
        <taxon>Bacillati</taxon>
        <taxon>Actinomycetota</taxon>
        <taxon>Actinomycetes</taxon>
        <taxon>Kineosporiales</taxon>
        <taxon>Kineosporiaceae</taxon>
        <taxon>Pseudokineococcus</taxon>
    </lineage>
</organism>
<feature type="compositionally biased region" description="Low complexity" evidence="1">
    <location>
        <begin position="651"/>
        <end position="668"/>
    </location>
</feature>
<evidence type="ECO:0000313" key="3">
    <source>
        <dbReference type="EMBL" id="MEJ5943675.1"/>
    </source>
</evidence>
<feature type="region of interest" description="Disordered" evidence="1">
    <location>
        <begin position="648"/>
        <end position="676"/>
    </location>
</feature>
<comment type="caution">
    <text evidence="3">The sequence shown here is derived from an EMBL/GenBank/DDBJ whole genome shotgun (WGS) entry which is preliminary data.</text>
</comment>
<sequence length="788" mass="82386">MTDLVEHLSALPPEDLAALLRRRPDAVAPLPPRDLAELAEHLDDPTSIGQVLSTAPLPVVQVVEALLVLGPQPTEAALRRLLGLDAGTDALDAPLEWLLERVLVRRTDDGLRLSPGLGDVLTGPLGLGPPLAVLLPDLPVRRLQEVLKAHDAPAPTRKAECVAAVQALLSDGDRVRAAVAAVPPEVQPVALAVLTGEEEDGPGWADPGAYALRRDATLWARHHGLALGNPWGPELVVPAEVGLALRGAGWTAPFDPQPPAVPTTPVAPEAAEREQAAAVQTSAALVLAVADLVRSEGVPLLRSGGVGARELGRLAKRTGTSEQDLRLALGVLGAAGLLQAVGGTLRASGEMTGWRAAEPAAQHAAVLRAWWDDPVVTTRTHRDGKVVPALTGGRSDEVHGTVLRQALLGTVVRLPPGRGADAAGALALLRWHLPAVDEPADAQGLPATWVEATTLGAVALGVPTPLGLALLQGDDDALVAIVREALPESVDRAVIGADLTAVVPGSPSVRVTTLLDACADREGRGGAVVWRLSPGSVRRALDAGWTGEQLRAELADVAGGALPQPLEYLLADVARRHGSLRVRDAVAVVRGDDEALLAQAAADRSLRALGLAHVAPTVLTSTADAATTVQALRAAGYLPVVEDTRGEVQVPARPEPAAAARSPRRSPAVGRGAAPVEHDAPDVDALLLEMATSLLSDAPTAPPVDEREQMLRHLAPRLPTAQARLLLHAEKVGQTVVLTYRSSSGRITTRAVSEMRIRGRTLVAWCHLREDERAFSLERVLEVQPAGW</sequence>
<keyword evidence="4" id="KW-1185">Reference proteome</keyword>
<evidence type="ECO:0000259" key="2">
    <source>
        <dbReference type="Pfam" id="PF13625"/>
    </source>
</evidence>
<gene>
    <name evidence="3" type="ORF">WDZ17_00015</name>
</gene>
<proteinExistence type="predicted"/>
<keyword evidence="3" id="KW-0347">Helicase</keyword>
<dbReference type="GO" id="GO:0004386">
    <property type="term" value="F:helicase activity"/>
    <property type="evidence" value="ECO:0007669"/>
    <property type="project" value="UniProtKB-KW"/>
</dbReference>
<protein>
    <submittedName>
        <fullName evidence="3">Helicase-associated domain-containing protein</fullName>
    </submittedName>
</protein>
<dbReference type="Pfam" id="PF13625">
    <property type="entry name" value="Helicase_C_3"/>
    <property type="match status" value="1"/>
</dbReference>
<reference evidence="3 4" key="1">
    <citation type="journal article" date="2017" name="Int. J. Syst. Evol. Microbiol.">
        <title>Pseudokineococcus basanitobsidens sp. nov., isolated from volcanic rock.</title>
        <authorList>
            <person name="Lee D.W."/>
            <person name="Park M.Y."/>
            <person name="Kim J.J."/>
            <person name="Kim B.S."/>
        </authorList>
    </citation>
    <scope>NUCLEOTIDE SEQUENCE [LARGE SCALE GENOMIC DNA]</scope>
    <source>
        <strain evidence="3 4">DSM 103726</strain>
    </source>
</reference>
<keyword evidence="3" id="KW-0547">Nucleotide-binding</keyword>
<keyword evidence="3" id="KW-0067">ATP-binding</keyword>
<evidence type="ECO:0000256" key="1">
    <source>
        <dbReference type="SAM" id="MobiDB-lite"/>
    </source>
</evidence>
<feature type="domain" description="Helicase XPB/Ssl2 N-terminal" evidence="2">
    <location>
        <begin position="495"/>
        <end position="614"/>
    </location>
</feature>
<name>A0ABU8RF47_9ACTN</name>
<dbReference type="EMBL" id="JBBIAA010000001">
    <property type="protein sequence ID" value="MEJ5943675.1"/>
    <property type="molecule type" value="Genomic_DNA"/>
</dbReference>
<dbReference type="RefSeq" id="WP_339573067.1">
    <property type="nucleotide sequence ID" value="NZ_JBBIAA010000001.1"/>
</dbReference>
<evidence type="ECO:0000313" key="4">
    <source>
        <dbReference type="Proteomes" id="UP001387100"/>
    </source>
</evidence>
<accession>A0ABU8RF47</accession>
<dbReference type="InterPro" id="IPR032830">
    <property type="entry name" value="XPB/Ssl2_N"/>
</dbReference>